<dbReference type="RefSeq" id="WP_368635911.1">
    <property type="nucleotide sequence ID" value="NZ_JBFRHK010000003.1"/>
</dbReference>
<evidence type="ECO:0000313" key="3">
    <source>
        <dbReference type="Proteomes" id="UP001558534"/>
    </source>
</evidence>
<feature type="transmembrane region" description="Helical" evidence="1">
    <location>
        <begin position="60"/>
        <end position="80"/>
    </location>
</feature>
<gene>
    <name evidence="2" type="ORF">AB1300_07625</name>
</gene>
<name>A0ABV3VVS2_9BACI</name>
<protein>
    <submittedName>
        <fullName evidence="2">Uncharacterized protein</fullName>
    </submittedName>
</protein>
<reference evidence="2 3" key="1">
    <citation type="submission" date="2024-07" db="EMBL/GenBank/DDBJ databases">
        <title>Characterization of a bacterium isolated from hydrolysated instant sea cucumber by whole-genome sequencing and metabolomics.</title>
        <authorList>
            <person name="Luo X."/>
            <person name="Zhang Z."/>
            <person name="Zheng Z."/>
            <person name="Zhang W."/>
            <person name="Ming T."/>
            <person name="Jiao L."/>
            <person name="Su X."/>
            <person name="Kong F."/>
            <person name="Xu J."/>
        </authorList>
    </citation>
    <scope>NUCLEOTIDE SEQUENCE [LARGE SCALE GENOMIC DNA]</scope>
    <source>
        <strain evidence="2 3">XL-2024</strain>
    </source>
</reference>
<keyword evidence="1" id="KW-0812">Transmembrane</keyword>
<keyword evidence="1" id="KW-0472">Membrane</keyword>
<keyword evidence="1" id="KW-1133">Transmembrane helix</keyword>
<comment type="caution">
    <text evidence="2">The sequence shown here is derived from an EMBL/GenBank/DDBJ whole genome shotgun (WGS) entry which is preliminary data.</text>
</comment>
<feature type="transmembrane region" description="Helical" evidence="1">
    <location>
        <begin position="32"/>
        <end position="53"/>
    </location>
</feature>
<dbReference type="EMBL" id="JBFRHK010000003">
    <property type="protein sequence ID" value="MEX3745004.1"/>
    <property type="molecule type" value="Genomic_DNA"/>
</dbReference>
<organism evidence="2 3">
    <name type="scientific">Lysinibacillus xylanilyticus</name>
    <dbReference type="NCBI Taxonomy" id="582475"/>
    <lineage>
        <taxon>Bacteria</taxon>
        <taxon>Bacillati</taxon>
        <taxon>Bacillota</taxon>
        <taxon>Bacilli</taxon>
        <taxon>Bacillales</taxon>
        <taxon>Bacillaceae</taxon>
        <taxon>Lysinibacillus</taxon>
    </lineage>
</organism>
<evidence type="ECO:0000313" key="2">
    <source>
        <dbReference type="EMBL" id="MEX3745004.1"/>
    </source>
</evidence>
<feature type="transmembrane region" description="Helical" evidence="1">
    <location>
        <begin position="9"/>
        <end position="26"/>
    </location>
</feature>
<accession>A0ABV3VVS2</accession>
<sequence length="81" mass="9583">MTEEKIKKLQIPSTIILVLFGFYMALSDNILLFPFFLILLSLSLFLISLRLYLKKYYPILRSFIIIICIVLIIIAFQTFFE</sequence>
<dbReference type="Proteomes" id="UP001558534">
    <property type="component" value="Unassembled WGS sequence"/>
</dbReference>
<evidence type="ECO:0000256" key="1">
    <source>
        <dbReference type="SAM" id="Phobius"/>
    </source>
</evidence>
<proteinExistence type="predicted"/>
<keyword evidence="3" id="KW-1185">Reference proteome</keyword>